<evidence type="ECO:0000313" key="2">
    <source>
        <dbReference type="EMBL" id="MBW5424031.1"/>
    </source>
</evidence>
<accession>A0ABS6YU28</accession>
<dbReference type="EMBL" id="WMBF01000257">
    <property type="protein sequence ID" value="MBW5424031.1"/>
    <property type="molecule type" value="Genomic_DNA"/>
</dbReference>
<keyword evidence="1" id="KW-0472">Membrane</keyword>
<reference evidence="2 3" key="1">
    <citation type="submission" date="2019-11" db="EMBL/GenBank/DDBJ databases">
        <authorList>
            <person name="Ay H."/>
        </authorList>
    </citation>
    <scope>NUCLEOTIDE SEQUENCE [LARGE SCALE GENOMIC DNA]</scope>
    <source>
        <strain evidence="2 3">BG9H</strain>
    </source>
</reference>
<dbReference type="RefSeq" id="WP_219690498.1">
    <property type="nucleotide sequence ID" value="NZ_WMBF01000257.1"/>
</dbReference>
<gene>
    <name evidence="2" type="ORF">GKQ77_21095</name>
</gene>
<evidence type="ECO:0000313" key="3">
    <source>
        <dbReference type="Proteomes" id="UP001197114"/>
    </source>
</evidence>
<organism evidence="2 3">
    <name type="scientific">Streptomyces anatolicus</name>
    <dbReference type="NCBI Taxonomy" id="2675858"/>
    <lineage>
        <taxon>Bacteria</taxon>
        <taxon>Bacillati</taxon>
        <taxon>Actinomycetota</taxon>
        <taxon>Actinomycetes</taxon>
        <taxon>Kitasatosporales</taxon>
        <taxon>Streptomycetaceae</taxon>
        <taxon>Streptomyces</taxon>
    </lineage>
</organism>
<proteinExistence type="predicted"/>
<feature type="transmembrane region" description="Helical" evidence="1">
    <location>
        <begin position="55"/>
        <end position="72"/>
    </location>
</feature>
<keyword evidence="3" id="KW-1185">Reference proteome</keyword>
<feature type="transmembrane region" description="Helical" evidence="1">
    <location>
        <begin position="92"/>
        <end position="111"/>
    </location>
</feature>
<comment type="caution">
    <text evidence="2">The sequence shown here is derived from an EMBL/GenBank/DDBJ whole genome shotgun (WGS) entry which is preliminary data.</text>
</comment>
<evidence type="ECO:0000256" key="1">
    <source>
        <dbReference type="SAM" id="Phobius"/>
    </source>
</evidence>
<protein>
    <submittedName>
        <fullName evidence="2">Uncharacterized protein</fullName>
    </submittedName>
</protein>
<name>A0ABS6YU28_9ACTN</name>
<keyword evidence="1" id="KW-1133">Transmembrane helix</keyword>
<dbReference type="Proteomes" id="UP001197114">
    <property type="component" value="Unassembled WGS sequence"/>
</dbReference>
<feature type="transmembrane region" description="Helical" evidence="1">
    <location>
        <begin position="25"/>
        <end position="43"/>
    </location>
</feature>
<sequence>MAAGQVVGDLIVNLVIGGEGHWKNFWNSLPFCLFVAAAATAWLRAPEGPVHQFTPVIVLLGLSFVASFMRLLGLDVRWPKRDSAQKPPASALALRACVFAVFLVCAVAGAVRADLLRRDGEVDVTGQVEVRPTAKSSEHTVTLSDVPDRSRLRLTMRVEDARPGDQSCTPETRLTLVLTGGDTRRFEGVRPMRPVDVPLGGSRTDITLTVTVHAPRGCDLDVSAAEAVLHE</sequence>
<keyword evidence="1" id="KW-0812">Transmembrane</keyword>